<feature type="non-terminal residue" evidence="1">
    <location>
        <position position="43"/>
    </location>
</feature>
<protein>
    <submittedName>
        <fullName evidence="1">Uncharacterized protein</fullName>
    </submittedName>
</protein>
<proteinExistence type="predicted"/>
<organism evidence="1">
    <name type="scientific">marine metagenome</name>
    <dbReference type="NCBI Taxonomy" id="408172"/>
    <lineage>
        <taxon>unclassified sequences</taxon>
        <taxon>metagenomes</taxon>
        <taxon>ecological metagenomes</taxon>
    </lineage>
</organism>
<dbReference type="AlphaFoldDB" id="A0A383CIY1"/>
<sequence>MKLNLLLWQGEDFRQILHTLYDPVIWTGFQLFQAVSTAEHSNR</sequence>
<dbReference type="EMBL" id="UINC01208822">
    <property type="protein sequence ID" value="SVE31558.1"/>
    <property type="molecule type" value="Genomic_DNA"/>
</dbReference>
<accession>A0A383CIY1</accession>
<name>A0A383CIY1_9ZZZZ</name>
<gene>
    <name evidence="1" type="ORF">METZ01_LOCUS484412</name>
</gene>
<evidence type="ECO:0000313" key="1">
    <source>
        <dbReference type="EMBL" id="SVE31558.1"/>
    </source>
</evidence>
<reference evidence="1" key="1">
    <citation type="submission" date="2018-05" db="EMBL/GenBank/DDBJ databases">
        <authorList>
            <person name="Lanie J.A."/>
            <person name="Ng W.-L."/>
            <person name="Kazmierczak K.M."/>
            <person name="Andrzejewski T.M."/>
            <person name="Davidsen T.M."/>
            <person name="Wayne K.J."/>
            <person name="Tettelin H."/>
            <person name="Glass J.I."/>
            <person name="Rusch D."/>
            <person name="Podicherti R."/>
            <person name="Tsui H.-C.T."/>
            <person name="Winkler M.E."/>
        </authorList>
    </citation>
    <scope>NUCLEOTIDE SEQUENCE</scope>
</reference>